<organism evidence="7 8">
    <name type="scientific">Oricola thermophila</name>
    <dbReference type="NCBI Taxonomy" id="2742145"/>
    <lineage>
        <taxon>Bacteria</taxon>
        <taxon>Pseudomonadati</taxon>
        <taxon>Pseudomonadota</taxon>
        <taxon>Alphaproteobacteria</taxon>
        <taxon>Hyphomicrobiales</taxon>
        <taxon>Ahrensiaceae</taxon>
        <taxon>Oricola</taxon>
    </lineage>
</organism>
<dbReference type="GO" id="GO:0008236">
    <property type="term" value="F:serine-type peptidase activity"/>
    <property type="evidence" value="ECO:0007669"/>
    <property type="project" value="UniProtKB-KW"/>
</dbReference>
<keyword evidence="5" id="KW-0472">Membrane</keyword>
<keyword evidence="3" id="KW-0378">Hydrolase</keyword>
<evidence type="ECO:0000256" key="4">
    <source>
        <dbReference type="ARBA" id="ARBA00022825"/>
    </source>
</evidence>
<dbReference type="PANTHER" id="PTHR42987">
    <property type="entry name" value="PEPTIDASE S49"/>
    <property type="match status" value="1"/>
</dbReference>
<evidence type="ECO:0000313" key="7">
    <source>
        <dbReference type="EMBL" id="QKV19555.1"/>
    </source>
</evidence>
<sequence>MSDHLADDIIDRRRLRRKLTFWRVIAVGVALAGLFAIALAALPEDRFGPKSRPHVAKVRIEGVIVEDEDLIQMLEDIAESEAAKGVILAIDSPGGTTAGGEAVYEAVRRLAETKPVTAQIGTTGASAAYMVAAAADFIVARKTSIVGSIGVIVQYPNVTEMLKKLGIDMQTIKSTPLKGEPSMFGEPVPGAEEMMRAMLLDSYQWFKDLVRERRDFSETEIDRIADGSVFSGRQALANRLVDDLGGEEAARNWLTGQGVDEELDIVEWKKAEPAPNLFWARAAAQWLGLAPGKKSPVDAIQERLFLDGMISVWHVGR</sequence>
<dbReference type="InterPro" id="IPR002142">
    <property type="entry name" value="Peptidase_S49"/>
</dbReference>
<feature type="transmembrane region" description="Helical" evidence="5">
    <location>
        <begin position="21"/>
        <end position="42"/>
    </location>
</feature>
<evidence type="ECO:0000313" key="8">
    <source>
        <dbReference type="Proteomes" id="UP000509367"/>
    </source>
</evidence>
<dbReference type="CDD" id="cd07023">
    <property type="entry name" value="S49_Sppa_N_C"/>
    <property type="match status" value="1"/>
</dbReference>
<dbReference type="InterPro" id="IPR004635">
    <property type="entry name" value="Pept_S49_SppA"/>
</dbReference>
<keyword evidence="2" id="KW-0645">Protease</keyword>
<evidence type="ECO:0000256" key="2">
    <source>
        <dbReference type="ARBA" id="ARBA00022670"/>
    </source>
</evidence>
<evidence type="ECO:0000256" key="1">
    <source>
        <dbReference type="ARBA" id="ARBA00008683"/>
    </source>
</evidence>
<dbReference type="GO" id="GO:0006508">
    <property type="term" value="P:proteolysis"/>
    <property type="evidence" value="ECO:0007669"/>
    <property type="project" value="UniProtKB-KW"/>
</dbReference>
<evidence type="ECO:0000256" key="3">
    <source>
        <dbReference type="ARBA" id="ARBA00022801"/>
    </source>
</evidence>
<evidence type="ECO:0000256" key="5">
    <source>
        <dbReference type="SAM" id="Phobius"/>
    </source>
</evidence>
<dbReference type="InterPro" id="IPR029045">
    <property type="entry name" value="ClpP/crotonase-like_dom_sf"/>
</dbReference>
<dbReference type="Pfam" id="PF01343">
    <property type="entry name" value="Peptidase_S49"/>
    <property type="match status" value="1"/>
</dbReference>
<dbReference type="PANTHER" id="PTHR42987:SF6">
    <property type="entry name" value="PROTEINASE IV"/>
    <property type="match status" value="1"/>
</dbReference>
<evidence type="ECO:0000259" key="6">
    <source>
        <dbReference type="Pfam" id="PF01343"/>
    </source>
</evidence>
<keyword evidence="4" id="KW-0720">Serine protease</keyword>
<keyword evidence="5" id="KW-1133">Transmembrane helix</keyword>
<dbReference type="RefSeq" id="WP_175277447.1">
    <property type="nucleotide sequence ID" value="NZ_CP054836.1"/>
</dbReference>
<dbReference type="Gene3D" id="3.90.226.10">
    <property type="entry name" value="2-enoyl-CoA Hydratase, Chain A, domain 1"/>
    <property type="match status" value="1"/>
</dbReference>
<comment type="similarity">
    <text evidence="1">Belongs to the peptidase S49 family.</text>
</comment>
<accession>A0A6N1VIK5</accession>
<dbReference type="SUPFAM" id="SSF52096">
    <property type="entry name" value="ClpP/crotonase"/>
    <property type="match status" value="1"/>
</dbReference>
<dbReference type="Proteomes" id="UP000509367">
    <property type="component" value="Chromosome"/>
</dbReference>
<name>A0A6N1VIK5_9HYPH</name>
<dbReference type="Gene3D" id="6.20.330.10">
    <property type="match status" value="1"/>
</dbReference>
<dbReference type="KEGG" id="orm:HTY61_14385"/>
<dbReference type="NCBIfam" id="TIGR00706">
    <property type="entry name" value="SppA_dom"/>
    <property type="match status" value="1"/>
</dbReference>
<dbReference type="AlphaFoldDB" id="A0A6N1VIK5"/>
<keyword evidence="8" id="KW-1185">Reference proteome</keyword>
<protein>
    <submittedName>
        <fullName evidence="7">Signal peptide peptidase SppA</fullName>
    </submittedName>
</protein>
<gene>
    <name evidence="7" type="primary">sppA</name>
    <name evidence="7" type="ORF">HTY61_14385</name>
</gene>
<proteinExistence type="inferred from homology"/>
<feature type="domain" description="Peptidase S49" evidence="6">
    <location>
        <begin position="110"/>
        <end position="254"/>
    </location>
</feature>
<dbReference type="InterPro" id="IPR047272">
    <property type="entry name" value="S49_SppA_C"/>
</dbReference>
<keyword evidence="5" id="KW-0812">Transmembrane</keyword>
<reference evidence="7 8" key="1">
    <citation type="submission" date="2020-06" db="EMBL/GenBank/DDBJ databases">
        <title>Oricola thermophila sp. nov. isolated from a tidal sediments.</title>
        <authorList>
            <person name="Kwon K.K."/>
            <person name="Yang S.-H."/>
            <person name="Park M.-J."/>
        </authorList>
    </citation>
    <scope>NUCLEOTIDE SEQUENCE [LARGE SCALE GENOMIC DNA]</scope>
    <source>
        <strain evidence="7 8">MEBiC13590</strain>
    </source>
</reference>
<dbReference type="EMBL" id="CP054836">
    <property type="protein sequence ID" value="QKV19555.1"/>
    <property type="molecule type" value="Genomic_DNA"/>
</dbReference>